<dbReference type="GO" id="GO:0005178">
    <property type="term" value="F:integrin binding"/>
    <property type="evidence" value="ECO:0007669"/>
    <property type="project" value="TreeGrafter"/>
</dbReference>
<evidence type="ECO:0000256" key="5">
    <source>
        <dbReference type="SAM" id="Phobius"/>
    </source>
</evidence>
<evidence type="ECO:0000256" key="3">
    <source>
        <dbReference type="ARBA" id="ARBA00023136"/>
    </source>
</evidence>
<keyword evidence="5" id="KW-0812">Transmembrane</keyword>
<dbReference type="Pfam" id="PF00357">
    <property type="entry name" value="Integrin_alpha"/>
    <property type="match status" value="1"/>
</dbReference>
<protein>
    <submittedName>
        <fullName evidence="9">Integrin_alpha2 domain-containing protein</fullName>
    </submittedName>
</protein>
<dbReference type="Pfam" id="PF20806">
    <property type="entry name" value="Integrin_A_Ig_3"/>
    <property type="match status" value="1"/>
</dbReference>
<sequence length="160" mass="18299">MSCTQWHCRLLDFKKNDRVLLTIESRIWVKTLVEEAFYDASISSIAVAQVKKLPYKHPDIDLPVRYAIVSTLVSPKDLGKVSRGVPYWLIFVAVLAGLTCLILLSLLLWKLGFFKRKRPPRGQALLSKPPEAEHYGYSSYSVPAHGYTTYSNPQYRQKLL</sequence>
<dbReference type="GO" id="GO:0007229">
    <property type="term" value="P:integrin-mediated signaling pathway"/>
    <property type="evidence" value="ECO:0007669"/>
    <property type="project" value="UniProtKB-KW"/>
</dbReference>
<keyword evidence="5" id="KW-1133">Transmembrane helix</keyword>
<dbReference type="GO" id="GO:0098609">
    <property type="term" value="P:cell-cell adhesion"/>
    <property type="evidence" value="ECO:0007669"/>
    <property type="project" value="TreeGrafter"/>
</dbReference>
<accession>A0A183J2P4</accession>
<dbReference type="WBParaSite" id="SBAD_0001050501-mRNA-1">
    <property type="protein sequence ID" value="SBAD_0001050501-mRNA-1"/>
    <property type="gene ID" value="SBAD_0001050501"/>
</dbReference>
<keyword evidence="4" id="KW-0325">Glycoprotein</keyword>
<dbReference type="InterPro" id="IPR018184">
    <property type="entry name" value="Integrin_alpha_C_CS"/>
</dbReference>
<dbReference type="GO" id="GO:0009897">
    <property type="term" value="C:external side of plasma membrane"/>
    <property type="evidence" value="ECO:0007669"/>
    <property type="project" value="TreeGrafter"/>
</dbReference>
<dbReference type="GO" id="GO:0008305">
    <property type="term" value="C:integrin complex"/>
    <property type="evidence" value="ECO:0007669"/>
    <property type="project" value="TreeGrafter"/>
</dbReference>
<gene>
    <name evidence="7" type="ORF">SBAD_LOCUS10142</name>
</gene>
<dbReference type="GO" id="GO:0033627">
    <property type="term" value="P:cell adhesion mediated by integrin"/>
    <property type="evidence" value="ECO:0007669"/>
    <property type="project" value="TreeGrafter"/>
</dbReference>
<proteinExistence type="predicted"/>
<dbReference type="AlphaFoldDB" id="A0A183J2P4"/>
<feature type="domain" description="Integrin alpha third immunoglobulin-like" evidence="6">
    <location>
        <begin position="2"/>
        <end position="75"/>
    </location>
</feature>
<dbReference type="InterPro" id="IPR032695">
    <property type="entry name" value="Integrin_dom_sf"/>
</dbReference>
<dbReference type="SUPFAM" id="SSF69179">
    <property type="entry name" value="Integrin domains"/>
    <property type="match status" value="1"/>
</dbReference>
<comment type="subcellular location">
    <subcellularLocation>
        <location evidence="1">Membrane</location>
        <topology evidence="1">Single-pass type I membrane protein</topology>
    </subcellularLocation>
</comment>
<feature type="transmembrane region" description="Helical" evidence="5">
    <location>
        <begin position="87"/>
        <end position="109"/>
    </location>
</feature>
<evidence type="ECO:0000313" key="8">
    <source>
        <dbReference type="Proteomes" id="UP000270296"/>
    </source>
</evidence>
<name>A0A183J2P4_9BILA</name>
<evidence type="ECO:0000256" key="2">
    <source>
        <dbReference type="ARBA" id="ARBA00023037"/>
    </source>
</evidence>
<reference evidence="7 8" key="2">
    <citation type="submission" date="2018-11" db="EMBL/GenBank/DDBJ databases">
        <authorList>
            <consortium name="Pathogen Informatics"/>
        </authorList>
    </citation>
    <scope>NUCLEOTIDE SEQUENCE [LARGE SCALE GENOMIC DNA]</scope>
</reference>
<dbReference type="PANTHER" id="PTHR23220">
    <property type="entry name" value="INTEGRIN ALPHA"/>
    <property type="match status" value="1"/>
</dbReference>
<evidence type="ECO:0000256" key="1">
    <source>
        <dbReference type="ARBA" id="ARBA00004479"/>
    </source>
</evidence>
<organism evidence="9">
    <name type="scientific">Soboliphyme baturini</name>
    <dbReference type="NCBI Taxonomy" id="241478"/>
    <lineage>
        <taxon>Eukaryota</taxon>
        <taxon>Metazoa</taxon>
        <taxon>Ecdysozoa</taxon>
        <taxon>Nematoda</taxon>
        <taxon>Enoplea</taxon>
        <taxon>Dorylaimia</taxon>
        <taxon>Dioctophymatida</taxon>
        <taxon>Dioctophymatoidea</taxon>
        <taxon>Soboliphymatidae</taxon>
        <taxon>Soboliphyme</taxon>
    </lineage>
</organism>
<dbReference type="InterPro" id="IPR048286">
    <property type="entry name" value="Integrin_alpha_Ig-like_3"/>
</dbReference>
<dbReference type="Gene3D" id="2.60.40.1530">
    <property type="entry name" value="ntegrin, alpha v. Chain A, domain 4"/>
    <property type="match status" value="1"/>
</dbReference>
<evidence type="ECO:0000313" key="9">
    <source>
        <dbReference type="WBParaSite" id="SBAD_0001050501-mRNA-1"/>
    </source>
</evidence>
<dbReference type="EMBL" id="UZAM01013670">
    <property type="protein sequence ID" value="VDP29330.1"/>
    <property type="molecule type" value="Genomic_DNA"/>
</dbReference>
<evidence type="ECO:0000256" key="4">
    <source>
        <dbReference type="ARBA" id="ARBA00023180"/>
    </source>
</evidence>
<keyword evidence="8" id="KW-1185">Reference proteome</keyword>
<dbReference type="Gene3D" id="1.20.5.930">
    <property type="entry name" value="Bicelle-embedded integrin alpha(iib) transmembrane segment"/>
    <property type="match status" value="1"/>
</dbReference>
<evidence type="ECO:0000313" key="7">
    <source>
        <dbReference type="EMBL" id="VDP29330.1"/>
    </source>
</evidence>
<keyword evidence="2" id="KW-0401">Integrin</keyword>
<dbReference type="OrthoDB" id="5317514at2759"/>
<dbReference type="Proteomes" id="UP000270296">
    <property type="component" value="Unassembled WGS sequence"/>
</dbReference>
<keyword evidence="3 5" id="KW-0472">Membrane</keyword>
<evidence type="ECO:0000259" key="6">
    <source>
        <dbReference type="Pfam" id="PF20806"/>
    </source>
</evidence>
<dbReference type="GO" id="GO:0007160">
    <property type="term" value="P:cell-matrix adhesion"/>
    <property type="evidence" value="ECO:0007669"/>
    <property type="project" value="TreeGrafter"/>
</dbReference>
<dbReference type="PROSITE" id="PS00242">
    <property type="entry name" value="INTEGRIN_ALPHA"/>
    <property type="match status" value="1"/>
</dbReference>
<reference evidence="9" key="1">
    <citation type="submission" date="2016-06" db="UniProtKB">
        <authorList>
            <consortium name="WormBaseParasite"/>
        </authorList>
    </citation>
    <scope>IDENTIFICATION</scope>
</reference>
<dbReference type="PANTHER" id="PTHR23220:SF133">
    <property type="entry name" value="INTEGRIN ALPHA-PS2"/>
    <property type="match status" value="1"/>
</dbReference>